<sequence>MRKILLSILSVISVFYANAQNFSAETIPQALKNRATAIIRQSETTVDMRSTDNVMLTVKKAITILNKNGDDHASLALFYDKNTSIKGVKGEIYDEFGKLTSKFSLSNFKDESAVSNFSLYEDSRVKYYSPAVNIYPYTIVYTYEIRNKQNLVIPEWRPISSYDIAAEKSTYQFICNPKDELRIHSANYNRTPEEVLTDKQKVLKWSVENVAAIKQEDYSPNAAVFLTSIKVAPKDFVYYNLKGSYSNWDELGKITYDNLLKNRQDLPAPTKDFIRELVSKEKTDRDKAQKIYKYMQQKTRYISVQLGIGGLQPSFASDVDKLGYGDCKGLVNYMQSLLDAVNIESYYCVVEAGNNKKDLISSFASMEQGNHIILCLPLKGDTTWLECTDQEIPFGYLGSFTSNRLVLACTKDGGKLLKTPKYNAENSLQERKASFVLSKEGNLKGNVTTTFKGEQYENHTYLLNKSQNDRENALRKIYDVNNINFDEIAFKKDEDQIIFTEDLKINVGHYAPVNNGKLFLNPNLLNVKKSIPFIRNRVLPLYISSGYTDVDHISYTLDQDIVPEFQPKSVHIKNEFGSYTLEVKKEDNKLIYYRILSIKEGMYKAADYAKFQEFISEVVQNDNLKLILSLKG</sequence>
<evidence type="ECO:0000259" key="2">
    <source>
        <dbReference type="Pfam" id="PF12969"/>
    </source>
</evidence>
<dbReference type="Gene3D" id="2.60.120.1130">
    <property type="match status" value="1"/>
</dbReference>
<dbReference type="Pfam" id="PF12969">
    <property type="entry name" value="DUF3857"/>
    <property type="match status" value="1"/>
</dbReference>
<gene>
    <name evidence="4" type="ORF">MMF97_12575</name>
</gene>
<dbReference type="EMBL" id="JALGBH010000002">
    <property type="protein sequence ID" value="MCJ0743550.1"/>
    <property type="molecule type" value="Genomic_DNA"/>
</dbReference>
<dbReference type="RefSeq" id="WP_243362769.1">
    <property type="nucleotide sequence ID" value="NZ_JALGBH010000002.1"/>
</dbReference>
<comment type="caution">
    <text evidence="4">The sequence shown here is derived from an EMBL/GenBank/DDBJ whole genome shotgun (WGS) entry which is preliminary data.</text>
</comment>
<protein>
    <submittedName>
        <fullName evidence="4">DUF3857 domain-containing protein</fullName>
    </submittedName>
</protein>
<organism evidence="4 5">
    <name type="scientific">Pedobacter montanisoli</name>
    <dbReference type="NCBI Taxonomy" id="2923277"/>
    <lineage>
        <taxon>Bacteria</taxon>
        <taxon>Pseudomonadati</taxon>
        <taxon>Bacteroidota</taxon>
        <taxon>Sphingobacteriia</taxon>
        <taxon>Sphingobacteriales</taxon>
        <taxon>Sphingobacteriaceae</taxon>
        <taxon>Pedobacter</taxon>
    </lineage>
</organism>
<proteinExistence type="predicted"/>
<dbReference type="Proteomes" id="UP001165460">
    <property type="component" value="Unassembled WGS sequence"/>
</dbReference>
<reference evidence="4" key="1">
    <citation type="submission" date="2022-03" db="EMBL/GenBank/DDBJ databases">
        <authorList>
            <person name="Woo C.Y."/>
        </authorList>
    </citation>
    <scope>NUCLEOTIDE SEQUENCE</scope>
    <source>
        <strain evidence="4">CYS-01</strain>
    </source>
</reference>
<accession>A0ABS9ZZ17</accession>
<evidence type="ECO:0000259" key="3">
    <source>
        <dbReference type="Pfam" id="PF12970"/>
    </source>
</evidence>
<keyword evidence="1" id="KW-0732">Signal</keyword>
<dbReference type="InterPro" id="IPR038765">
    <property type="entry name" value="Papain-like_cys_pep_sf"/>
</dbReference>
<dbReference type="InterPro" id="IPR024544">
    <property type="entry name" value="DUF3858"/>
</dbReference>
<evidence type="ECO:0000313" key="5">
    <source>
        <dbReference type="Proteomes" id="UP001165460"/>
    </source>
</evidence>
<feature type="signal peptide" evidence="1">
    <location>
        <begin position="1"/>
        <end position="19"/>
    </location>
</feature>
<dbReference type="Gene3D" id="3.10.620.30">
    <property type="match status" value="1"/>
</dbReference>
<feature type="chain" id="PRO_5045326081" evidence="1">
    <location>
        <begin position="20"/>
        <end position="632"/>
    </location>
</feature>
<feature type="domain" description="DUF3857" evidence="2">
    <location>
        <begin position="57"/>
        <end position="213"/>
    </location>
</feature>
<keyword evidence="5" id="KW-1185">Reference proteome</keyword>
<dbReference type="InterPro" id="IPR024618">
    <property type="entry name" value="DUF3857"/>
</dbReference>
<name>A0ABS9ZZ17_9SPHI</name>
<dbReference type="SUPFAM" id="SSF54001">
    <property type="entry name" value="Cysteine proteinases"/>
    <property type="match status" value="1"/>
</dbReference>
<evidence type="ECO:0000256" key="1">
    <source>
        <dbReference type="SAM" id="SignalP"/>
    </source>
</evidence>
<dbReference type="Pfam" id="PF12970">
    <property type="entry name" value="DUF3858"/>
    <property type="match status" value="1"/>
</dbReference>
<evidence type="ECO:0000313" key="4">
    <source>
        <dbReference type="EMBL" id="MCJ0743550.1"/>
    </source>
</evidence>
<feature type="domain" description="DUF3858" evidence="3">
    <location>
        <begin position="552"/>
        <end position="627"/>
    </location>
</feature>
<dbReference type="Gene3D" id="2.60.40.3140">
    <property type="match status" value="1"/>
</dbReference>